<dbReference type="PANTHER" id="PTHR42828">
    <property type="entry name" value="DHBP SYNTHASE RIBB-LIKE ALPHA/BETA DOMAIN-CONTAINING PROTEIN"/>
    <property type="match status" value="1"/>
</dbReference>
<organism evidence="2 3">
    <name type="scientific">Desulfurispira natronophila</name>
    <dbReference type="NCBI Taxonomy" id="682562"/>
    <lineage>
        <taxon>Bacteria</taxon>
        <taxon>Pseudomonadati</taxon>
        <taxon>Chrysiogenota</taxon>
        <taxon>Chrysiogenia</taxon>
        <taxon>Chrysiogenales</taxon>
        <taxon>Chrysiogenaceae</taxon>
        <taxon>Desulfurispira</taxon>
    </lineage>
</organism>
<evidence type="ECO:0000313" key="2">
    <source>
        <dbReference type="EMBL" id="MBB5021113.1"/>
    </source>
</evidence>
<dbReference type="InterPro" id="IPR006070">
    <property type="entry name" value="Sua5-like_dom"/>
</dbReference>
<dbReference type="PANTHER" id="PTHR42828:SF3">
    <property type="entry name" value="THREONYLCARBAMOYL-AMP SYNTHASE"/>
    <property type="match status" value="1"/>
</dbReference>
<dbReference type="RefSeq" id="WP_183729190.1">
    <property type="nucleotide sequence ID" value="NZ_JACHID010000002.1"/>
</dbReference>
<feature type="domain" description="YrdC-like" evidence="1">
    <location>
        <begin position="13"/>
        <end position="197"/>
    </location>
</feature>
<dbReference type="NCBIfam" id="TIGR00057">
    <property type="entry name" value="L-threonylcarbamoyladenylate synthase"/>
    <property type="match status" value="1"/>
</dbReference>
<gene>
    <name evidence="2" type="ORF">HNR37_000419</name>
</gene>
<keyword evidence="3" id="KW-1185">Reference proteome</keyword>
<dbReference type="SUPFAM" id="SSF55821">
    <property type="entry name" value="YrdC/RibB"/>
    <property type="match status" value="1"/>
</dbReference>
<dbReference type="Pfam" id="PF01300">
    <property type="entry name" value="Sua5_yciO_yrdC"/>
    <property type="match status" value="1"/>
</dbReference>
<dbReference type="Proteomes" id="UP000528322">
    <property type="component" value="Unassembled WGS sequence"/>
</dbReference>
<evidence type="ECO:0000259" key="1">
    <source>
        <dbReference type="PROSITE" id="PS51163"/>
    </source>
</evidence>
<reference evidence="2 3" key="1">
    <citation type="submission" date="2020-08" db="EMBL/GenBank/DDBJ databases">
        <title>Genomic Encyclopedia of Type Strains, Phase IV (KMG-IV): sequencing the most valuable type-strain genomes for metagenomic binning, comparative biology and taxonomic classification.</title>
        <authorList>
            <person name="Goeker M."/>
        </authorList>
    </citation>
    <scope>NUCLEOTIDE SEQUENCE [LARGE SCALE GENOMIC DNA]</scope>
    <source>
        <strain evidence="2 3">DSM 22071</strain>
    </source>
</reference>
<dbReference type="AlphaFoldDB" id="A0A7W7Y304"/>
<dbReference type="GO" id="GO:0003725">
    <property type="term" value="F:double-stranded RNA binding"/>
    <property type="evidence" value="ECO:0007669"/>
    <property type="project" value="InterPro"/>
</dbReference>
<accession>A0A7W7Y304</accession>
<dbReference type="InterPro" id="IPR017945">
    <property type="entry name" value="DHBP_synth_RibB-like_a/b_dom"/>
</dbReference>
<proteinExistence type="predicted"/>
<dbReference type="PROSITE" id="PS51163">
    <property type="entry name" value="YRDC"/>
    <property type="match status" value="1"/>
</dbReference>
<dbReference type="EMBL" id="JACHID010000002">
    <property type="protein sequence ID" value="MBB5021113.1"/>
    <property type="molecule type" value="Genomic_DNA"/>
</dbReference>
<comment type="caution">
    <text evidence="2">The sequence shown here is derived from an EMBL/GenBank/DDBJ whole genome shotgun (WGS) entry which is preliminary data.</text>
</comment>
<protein>
    <submittedName>
        <fullName evidence="2">tRNA threonylcarbamoyl adenosine modification protein (Sua5/YciO/YrdC/YwlC family)</fullName>
    </submittedName>
</protein>
<name>A0A7W7Y304_9BACT</name>
<sequence>MQLFTIQPHNIDKRQITAAADIMRAGGVVAYPTDSSYGIGCDIMNKDAIAKVRRIKQMHDTKPLTFICSSLSHASQYAVITDQAYRTMKHLIPGPYTFLLDATKLTPKAVQNPKRKRCGIRIPANEACMALVEELGRPIISTTAKIDGEATGDPWRINQELEGLIDGLIDGGYSEAAQTTVLLFENSQVELVRQGLGKVDFL</sequence>
<dbReference type="InterPro" id="IPR052532">
    <property type="entry name" value="SUA5_domain"/>
</dbReference>
<evidence type="ECO:0000313" key="3">
    <source>
        <dbReference type="Proteomes" id="UP000528322"/>
    </source>
</evidence>
<dbReference type="Gene3D" id="3.90.870.10">
    <property type="entry name" value="DHBP synthase"/>
    <property type="match status" value="1"/>
</dbReference>